<comment type="caution">
    <text evidence="9">The sequence shown here is derived from an EMBL/GenBank/DDBJ whole genome shotgun (WGS) entry which is preliminary data.</text>
</comment>
<accession>A0A6B0VSV3</accession>
<proteinExistence type="predicted"/>
<evidence type="ECO:0000313" key="9">
    <source>
        <dbReference type="EMBL" id="MXV64618.1"/>
    </source>
</evidence>
<gene>
    <name evidence="9" type="ORF">GS429_21580</name>
</gene>
<dbReference type="PROSITE" id="PS50110">
    <property type="entry name" value="RESPONSE_REGULATORY"/>
    <property type="match status" value="1"/>
</dbReference>
<evidence type="ECO:0000256" key="5">
    <source>
        <dbReference type="ARBA" id="ARBA00023163"/>
    </source>
</evidence>
<dbReference type="OrthoDB" id="205705at2157"/>
<reference evidence="9 10" key="1">
    <citation type="submission" date="2020-01" db="EMBL/GenBank/DDBJ databases">
        <title>Natronorubrum sp. JWXQ-INN 674 isolated from Inner Mongolia Autonomous Region of China.</title>
        <authorList>
            <person name="Xue Q."/>
        </authorList>
    </citation>
    <scope>NUCLEOTIDE SEQUENCE [LARGE SCALE GENOMIC DNA]</scope>
    <source>
        <strain evidence="9 10">JWXQ-INN-674</strain>
    </source>
</reference>
<evidence type="ECO:0000256" key="6">
    <source>
        <dbReference type="PROSITE-ProRule" id="PRU00169"/>
    </source>
</evidence>
<feature type="domain" description="Response regulatory" evidence="8">
    <location>
        <begin position="45"/>
        <end position="162"/>
    </location>
</feature>
<dbReference type="PANTHER" id="PTHR48111:SF1">
    <property type="entry name" value="TWO-COMPONENT RESPONSE REGULATOR ORR33"/>
    <property type="match status" value="1"/>
</dbReference>
<protein>
    <submittedName>
        <fullName evidence="9">Response regulator</fullName>
    </submittedName>
</protein>
<feature type="modified residue" description="4-aspartylphosphate" evidence="6">
    <location>
        <position position="95"/>
    </location>
</feature>
<dbReference type="InterPro" id="IPR011006">
    <property type="entry name" value="CheY-like_superfamily"/>
</dbReference>
<evidence type="ECO:0000256" key="1">
    <source>
        <dbReference type="ARBA" id="ARBA00022553"/>
    </source>
</evidence>
<evidence type="ECO:0000256" key="4">
    <source>
        <dbReference type="ARBA" id="ARBA00023125"/>
    </source>
</evidence>
<dbReference type="InterPro" id="IPR039420">
    <property type="entry name" value="WalR-like"/>
</dbReference>
<feature type="region of interest" description="Disordered" evidence="7">
    <location>
        <begin position="1"/>
        <end position="41"/>
    </location>
</feature>
<dbReference type="GO" id="GO:0032993">
    <property type="term" value="C:protein-DNA complex"/>
    <property type="evidence" value="ECO:0007669"/>
    <property type="project" value="TreeGrafter"/>
</dbReference>
<dbReference type="RefSeq" id="WP_160068077.1">
    <property type="nucleotide sequence ID" value="NZ_WUYX01000071.1"/>
</dbReference>
<dbReference type="Gene3D" id="3.40.50.2300">
    <property type="match status" value="1"/>
</dbReference>
<keyword evidence="3" id="KW-0805">Transcription regulation</keyword>
<dbReference type="GO" id="GO:0006355">
    <property type="term" value="P:regulation of DNA-templated transcription"/>
    <property type="evidence" value="ECO:0007669"/>
    <property type="project" value="TreeGrafter"/>
</dbReference>
<keyword evidence="4" id="KW-0238">DNA-binding</keyword>
<dbReference type="InterPro" id="IPR001789">
    <property type="entry name" value="Sig_transdc_resp-reg_receiver"/>
</dbReference>
<dbReference type="Proteomes" id="UP000434101">
    <property type="component" value="Unassembled WGS sequence"/>
</dbReference>
<evidence type="ECO:0000256" key="7">
    <source>
        <dbReference type="SAM" id="MobiDB-lite"/>
    </source>
</evidence>
<dbReference type="AlphaFoldDB" id="A0A6B0VSV3"/>
<sequence length="163" mass="17896">MTSNDELPETETGNARSDSAPGAEISDRDQSSDSSPSEDATAVQHVLLLEDDDSLRRLLTHKLESSGYETTALADGRKCWTFLTNEAPPDLVLLDVMVPGLDGFRLLGRMRNDERLADVPVIVLTSRSREEDVAKGFDLGADDYVTKPFSPTSLVARVRRMLS</sequence>
<dbReference type="EMBL" id="WUYX01000071">
    <property type="protein sequence ID" value="MXV64618.1"/>
    <property type="molecule type" value="Genomic_DNA"/>
</dbReference>
<dbReference type="SMART" id="SM00448">
    <property type="entry name" value="REC"/>
    <property type="match status" value="1"/>
</dbReference>
<feature type="compositionally biased region" description="Polar residues" evidence="7">
    <location>
        <begin position="1"/>
        <end position="17"/>
    </location>
</feature>
<dbReference type="Pfam" id="PF00072">
    <property type="entry name" value="Response_reg"/>
    <property type="match status" value="1"/>
</dbReference>
<dbReference type="SUPFAM" id="SSF52172">
    <property type="entry name" value="CheY-like"/>
    <property type="match status" value="1"/>
</dbReference>
<dbReference type="GO" id="GO:0000156">
    <property type="term" value="F:phosphorelay response regulator activity"/>
    <property type="evidence" value="ECO:0007669"/>
    <property type="project" value="TreeGrafter"/>
</dbReference>
<organism evidence="9 10">
    <name type="scientific">Natronorubrum halalkaliphilum</name>
    <dbReference type="NCBI Taxonomy" id="2691917"/>
    <lineage>
        <taxon>Archaea</taxon>
        <taxon>Methanobacteriati</taxon>
        <taxon>Methanobacteriota</taxon>
        <taxon>Stenosarchaea group</taxon>
        <taxon>Halobacteria</taxon>
        <taxon>Halobacteriales</taxon>
        <taxon>Natrialbaceae</taxon>
        <taxon>Natronorubrum</taxon>
    </lineage>
</organism>
<dbReference type="GO" id="GO:0000976">
    <property type="term" value="F:transcription cis-regulatory region binding"/>
    <property type="evidence" value="ECO:0007669"/>
    <property type="project" value="TreeGrafter"/>
</dbReference>
<keyword evidence="2" id="KW-0902">Two-component regulatory system</keyword>
<evidence type="ECO:0000313" key="10">
    <source>
        <dbReference type="Proteomes" id="UP000434101"/>
    </source>
</evidence>
<evidence type="ECO:0000256" key="3">
    <source>
        <dbReference type="ARBA" id="ARBA00023015"/>
    </source>
</evidence>
<keyword evidence="10" id="KW-1185">Reference proteome</keyword>
<name>A0A6B0VSV3_9EURY</name>
<dbReference type="PANTHER" id="PTHR48111">
    <property type="entry name" value="REGULATOR OF RPOS"/>
    <property type="match status" value="1"/>
</dbReference>
<keyword evidence="1 6" id="KW-0597">Phosphoprotein</keyword>
<evidence type="ECO:0000259" key="8">
    <source>
        <dbReference type="PROSITE" id="PS50110"/>
    </source>
</evidence>
<evidence type="ECO:0000256" key="2">
    <source>
        <dbReference type="ARBA" id="ARBA00023012"/>
    </source>
</evidence>
<keyword evidence="5" id="KW-0804">Transcription</keyword>
<dbReference type="GO" id="GO:0005829">
    <property type="term" value="C:cytosol"/>
    <property type="evidence" value="ECO:0007669"/>
    <property type="project" value="TreeGrafter"/>
</dbReference>